<keyword evidence="3 8" id="KW-0547">Nucleotide-binding</keyword>
<dbReference type="CDD" id="cd00187">
    <property type="entry name" value="TOP4c"/>
    <property type="match status" value="1"/>
</dbReference>
<reference evidence="12 13" key="1">
    <citation type="submission" date="2017-08" db="EMBL/GenBank/DDBJ databases">
        <title>Infants hospitalized years apart are colonized by the same room-sourced microbial strains.</title>
        <authorList>
            <person name="Brooks B."/>
            <person name="Olm M.R."/>
            <person name="Firek B.A."/>
            <person name="Baker R."/>
            <person name="Thomas B.C."/>
            <person name="Morowitz M.J."/>
            <person name="Banfield J.F."/>
        </authorList>
    </citation>
    <scope>NUCLEOTIDE SEQUENCE [LARGE SCALE GENOMIC DNA]</scope>
    <source>
        <strain evidence="12">S2_005_002_R2_34</strain>
    </source>
</reference>
<feature type="domain" description="Topo IIA-type catalytic" evidence="11">
    <location>
        <begin position="84"/>
        <end position="574"/>
    </location>
</feature>
<sequence>MVVRHPPVLPRLRTLRRAPITAYQTPERPGTGSFPLADTPDDETPDQEPEAPRTVHSGPAIAIESEMRTAYLDYAMSVIVSRAIPDLRDGLKPVHRRILYAMNETGNTHDKAYRKSARPVGDVMGKYHPHGDGAIYDALVRMAQPFSMSLPLLDGQGNFGSMDGDAPAAMRYTEVRLDKPADYLMADIEKDTVDFQPNYDGKDMEPSVLPARFPNMLVNGAGGIAVGMATNIPPHNLGEVIDATLALIENPDLGVSELMDYIPAPDFPTGGIILGRAGARKAYHEGRGSVIVRARTKIEEIRKDRFAIVATEIPYQVNKATMIERIAEYARDRKIEGIAHVQDESDRFGVRVVVELRRDATPEVVLNQLFRFTPMQTSFGCNMLALNGGRPEQLDLRKFLTAFLTFREEVVARRTAFDLRKARERAHVLCGLAVAVSNVDEVVATIRSSADPAEARERLMTRRWPAADIAPYIQLIDDPSHRVNEDGTYNLSEIQARAILELRLQRLTALGVKEVTDELEELAGKIQDYLGILASRARILSIISDELREVRGLFAVPRRSEIVEHDADLEDEDLIEREDMVVTVTSGGYIKRTPLTEYRAQRRGGKGTQGMNTKDEDFVTTLFVANTHTALLFFTTGGIVYELKTWRLPLAARNARGKAIVNILPIDQGTSIAAIMPVDVPEEEWASLQVMFATSDGDVRRNALDDFTNIMRNGKIAMKLPEGTRLINARICSEEDDVMLTTRLGKAIRFPVPDVRVFKGRDSTGVRGIRLAAGDEVVSMAVIRHFDATSEERAAYLKRRRAVMGAPEEEVEIEAEEGEDAALGNFELGQTRYVEMSEAEDLLLTITENGSGKLSSSHDYPVRGRGGQGVAAMDRAMRGGPLATLFAVEMGDQIMLATDAGQSIRVPVAGISFRSRGAGGVRVFNTGSGERVVSVALVAENGVEGAAAEDEEPGAE</sequence>
<dbReference type="GO" id="GO:0009330">
    <property type="term" value="C:DNA topoisomerase type II (double strand cut, ATP-hydrolyzing) complex"/>
    <property type="evidence" value="ECO:0007669"/>
    <property type="project" value="TreeGrafter"/>
</dbReference>
<dbReference type="InterPro" id="IPR002205">
    <property type="entry name" value="Topo_IIA_dom_A"/>
</dbReference>
<keyword evidence="8" id="KW-0963">Cytoplasm</keyword>
<comment type="similarity">
    <text evidence="2 8">Belongs to the type II topoisomerase GyrA/ParC subunit family.</text>
</comment>
<dbReference type="NCBIfam" id="TIGR01063">
    <property type="entry name" value="gyrA"/>
    <property type="match status" value="1"/>
</dbReference>
<evidence type="ECO:0000256" key="1">
    <source>
        <dbReference type="ARBA" id="ARBA00000185"/>
    </source>
</evidence>
<dbReference type="Gene3D" id="3.30.1360.40">
    <property type="match status" value="1"/>
</dbReference>
<dbReference type="Proteomes" id="UP000249185">
    <property type="component" value="Unassembled WGS sequence"/>
</dbReference>
<evidence type="ECO:0000313" key="13">
    <source>
        <dbReference type="Proteomes" id="UP000249185"/>
    </source>
</evidence>
<dbReference type="GO" id="GO:0005737">
    <property type="term" value="C:cytoplasm"/>
    <property type="evidence" value="ECO:0007669"/>
    <property type="project" value="UniProtKB-SubCell"/>
</dbReference>
<name>A0A2W5N6B4_RHOSU</name>
<organism evidence="12 13">
    <name type="scientific">Rhodovulum sulfidophilum</name>
    <name type="common">Rhodobacter sulfidophilus</name>
    <dbReference type="NCBI Taxonomy" id="35806"/>
    <lineage>
        <taxon>Bacteria</taxon>
        <taxon>Pseudomonadati</taxon>
        <taxon>Pseudomonadota</taxon>
        <taxon>Alphaproteobacteria</taxon>
        <taxon>Rhodobacterales</taxon>
        <taxon>Paracoccaceae</taxon>
        <taxon>Rhodovulum</taxon>
    </lineage>
</organism>
<dbReference type="GO" id="GO:0005524">
    <property type="term" value="F:ATP binding"/>
    <property type="evidence" value="ECO:0007669"/>
    <property type="project" value="UniProtKB-UniRule"/>
</dbReference>
<feature type="active site" description="O-(5'-phospho-DNA)-tyrosine intermediate" evidence="8 9">
    <location>
        <position position="172"/>
    </location>
</feature>
<dbReference type="Pfam" id="PF00521">
    <property type="entry name" value="DNA_topoisoIV"/>
    <property type="match status" value="1"/>
</dbReference>
<dbReference type="InterPro" id="IPR005743">
    <property type="entry name" value="GyrA"/>
</dbReference>
<dbReference type="EMBL" id="QFPW01000009">
    <property type="protein sequence ID" value="PZQ49042.1"/>
    <property type="molecule type" value="Genomic_DNA"/>
</dbReference>
<feature type="short sequence motif" description="GyrA-box" evidence="8">
    <location>
        <begin position="601"/>
        <end position="607"/>
    </location>
</feature>
<evidence type="ECO:0000256" key="2">
    <source>
        <dbReference type="ARBA" id="ARBA00008263"/>
    </source>
</evidence>
<dbReference type="SUPFAM" id="SSF101904">
    <property type="entry name" value="GyrA/ParC C-terminal domain-like"/>
    <property type="match status" value="1"/>
</dbReference>
<evidence type="ECO:0000256" key="9">
    <source>
        <dbReference type="PROSITE-ProRule" id="PRU01384"/>
    </source>
</evidence>
<dbReference type="FunFam" id="1.10.268.10:FF:000001">
    <property type="entry name" value="DNA gyrase subunit A"/>
    <property type="match status" value="1"/>
</dbReference>
<dbReference type="Gene3D" id="1.10.268.10">
    <property type="entry name" value="Topoisomerase, domain 3"/>
    <property type="match status" value="1"/>
</dbReference>
<accession>A0A2W5N6B4</accession>
<evidence type="ECO:0000256" key="7">
    <source>
        <dbReference type="ARBA" id="ARBA00023235"/>
    </source>
</evidence>
<dbReference type="SUPFAM" id="SSF56719">
    <property type="entry name" value="Type II DNA topoisomerase"/>
    <property type="match status" value="1"/>
</dbReference>
<dbReference type="PANTHER" id="PTHR43493">
    <property type="entry name" value="DNA GYRASE/TOPOISOMERASE SUBUNIT A"/>
    <property type="match status" value="1"/>
</dbReference>
<dbReference type="Pfam" id="PF03989">
    <property type="entry name" value="DNA_gyraseA_C"/>
    <property type="match status" value="6"/>
</dbReference>
<dbReference type="STRING" id="35806.A6024_12660"/>
<keyword evidence="6 8" id="KW-0238">DNA-binding</keyword>
<evidence type="ECO:0000256" key="6">
    <source>
        <dbReference type="ARBA" id="ARBA00023125"/>
    </source>
</evidence>
<dbReference type="FunFam" id="3.30.1360.40:FF:000002">
    <property type="entry name" value="DNA gyrase subunit A"/>
    <property type="match status" value="1"/>
</dbReference>
<dbReference type="GO" id="GO:0034335">
    <property type="term" value="F:DNA negative supercoiling activity"/>
    <property type="evidence" value="ECO:0007669"/>
    <property type="project" value="UniProtKB-ARBA"/>
</dbReference>
<feature type="region of interest" description="Disordered" evidence="10">
    <location>
        <begin position="15"/>
        <end position="58"/>
    </location>
</feature>
<dbReference type="GO" id="GO:0006261">
    <property type="term" value="P:DNA-templated DNA replication"/>
    <property type="evidence" value="ECO:0007669"/>
    <property type="project" value="UniProtKB-UniRule"/>
</dbReference>
<keyword evidence="4 8" id="KW-0067">ATP-binding</keyword>
<dbReference type="InterPro" id="IPR050220">
    <property type="entry name" value="Type_II_DNA_Topoisomerases"/>
</dbReference>
<dbReference type="NCBIfam" id="NF004043">
    <property type="entry name" value="PRK05560.1"/>
    <property type="match status" value="1"/>
</dbReference>
<keyword evidence="5 8" id="KW-0799">Topoisomerase</keyword>
<evidence type="ECO:0000256" key="4">
    <source>
        <dbReference type="ARBA" id="ARBA00022840"/>
    </source>
</evidence>
<comment type="subcellular location">
    <subcellularLocation>
        <location evidence="8">Cytoplasm</location>
    </subcellularLocation>
</comment>
<dbReference type="Gene3D" id="2.120.10.90">
    <property type="entry name" value="DNA gyrase/topoisomerase IV, subunit A, C-terminal"/>
    <property type="match status" value="1"/>
</dbReference>
<dbReference type="InterPro" id="IPR006691">
    <property type="entry name" value="GyrA/parC_rep"/>
</dbReference>
<dbReference type="PROSITE" id="PS52040">
    <property type="entry name" value="TOPO_IIA"/>
    <property type="match status" value="1"/>
</dbReference>
<evidence type="ECO:0000256" key="5">
    <source>
        <dbReference type="ARBA" id="ARBA00023029"/>
    </source>
</evidence>
<comment type="caution">
    <text evidence="12">The sequence shown here is derived from an EMBL/GenBank/DDBJ whole genome shotgun (WGS) entry which is preliminary data.</text>
</comment>
<dbReference type="GO" id="GO:0005694">
    <property type="term" value="C:chromosome"/>
    <property type="evidence" value="ECO:0007669"/>
    <property type="project" value="InterPro"/>
</dbReference>
<evidence type="ECO:0000313" key="12">
    <source>
        <dbReference type="EMBL" id="PZQ49042.1"/>
    </source>
</evidence>
<dbReference type="FunFam" id="3.90.199.10:FF:000001">
    <property type="entry name" value="DNA gyrase subunit A"/>
    <property type="match status" value="1"/>
</dbReference>
<feature type="compositionally biased region" description="Acidic residues" evidence="10">
    <location>
        <begin position="39"/>
        <end position="49"/>
    </location>
</feature>
<dbReference type="GO" id="GO:0006265">
    <property type="term" value="P:DNA topological change"/>
    <property type="evidence" value="ECO:0007669"/>
    <property type="project" value="UniProtKB-UniRule"/>
</dbReference>
<comment type="subunit">
    <text evidence="8">Heterotetramer, composed of two GyrA and two GyrB chains. In the heterotetramer, GyrA contains the active site tyrosine that forms a transient covalent intermediate with DNA, while GyrB binds cofactors and catalyzes ATP hydrolysis.</text>
</comment>
<gene>
    <name evidence="8" type="primary">gyrA</name>
    <name evidence="12" type="ORF">DI556_12925</name>
</gene>
<protein>
    <recommendedName>
        <fullName evidence="8">DNA gyrase subunit A</fullName>
        <ecNumber evidence="8">5.6.2.2</ecNumber>
    </recommendedName>
</protein>
<dbReference type="AlphaFoldDB" id="A0A2W5N6B4"/>
<dbReference type="HAMAP" id="MF_01897">
    <property type="entry name" value="GyrA"/>
    <property type="match status" value="1"/>
</dbReference>
<proteinExistence type="inferred from homology"/>
<dbReference type="InterPro" id="IPR013758">
    <property type="entry name" value="Topo_IIA_A/C_ab"/>
</dbReference>
<dbReference type="PANTHER" id="PTHR43493:SF5">
    <property type="entry name" value="DNA GYRASE SUBUNIT A, CHLOROPLASTIC_MITOCHONDRIAL"/>
    <property type="match status" value="1"/>
</dbReference>
<dbReference type="EC" id="5.6.2.2" evidence="8"/>
<comment type="catalytic activity">
    <reaction evidence="1 8 9">
        <text>ATP-dependent breakage, passage and rejoining of double-stranded DNA.</text>
        <dbReference type="EC" id="5.6.2.2"/>
    </reaction>
</comment>
<keyword evidence="7 8" id="KW-0413">Isomerase</keyword>
<comment type="function">
    <text evidence="8">A type II topoisomerase that negatively supercoils closed circular double-stranded (ds) DNA in an ATP-dependent manner to modulate DNA topology and maintain chromosomes in an underwound state. Negative supercoiling favors strand separation, and DNA replication, transcription, recombination and repair, all of which involve strand separation. Also able to catalyze the interconversion of other topological isomers of dsDNA rings, including catenanes and knotted rings. Type II topoisomerases break and join 2 DNA strands simultaneously in an ATP-dependent manner.</text>
</comment>
<dbReference type="GO" id="GO:0003677">
    <property type="term" value="F:DNA binding"/>
    <property type="evidence" value="ECO:0007669"/>
    <property type="project" value="UniProtKB-UniRule"/>
</dbReference>
<dbReference type="InterPro" id="IPR013757">
    <property type="entry name" value="Topo_IIA_A_a_sf"/>
</dbReference>
<evidence type="ECO:0000256" key="10">
    <source>
        <dbReference type="SAM" id="MobiDB-lite"/>
    </source>
</evidence>
<dbReference type="InterPro" id="IPR035516">
    <property type="entry name" value="Gyrase/topoIV_suA_C"/>
</dbReference>
<evidence type="ECO:0000256" key="8">
    <source>
        <dbReference type="HAMAP-Rule" id="MF_01897"/>
    </source>
</evidence>
<evidence type="ECO:0000256" key="3">
    <source>
        <dbReference type="ARBA" id="ARBA00022741"/>
    </source>
</evidence>
<dbReference type="NCBIfam" id="NF004044">
    <property type="entry name" value="PRK05561.1"/>
    <property type="match status" value="1"/>
</dbReference>
<comment type="miscellaneous">
    <text evidence="8">Few gyrases are as efficient as E.coli at forming negative supercoils. Not all organisms have 2 type II topoisomerases; in organisms with a single type II topoisomerase this enzyme also has to decatenate newly replicated chromosomes.</text>
</comment>
<dbReference type="SMART" id="SM00434">
    <property type="entry name" value="TOP4c"/>
    <property type="match status" value="1"/>
</dbReference>
<dbReference type="Gene3D" id="3.90.199.10">
    <property type="entry name" value="Topoisomerase II, domain 5"/>
    <property type="match status" value="1"/>
</dbReference>
<dbReference type="InterPro" id="IPR013760">
    <property type="entry name" value="Topo_IIA-like_dom_sf"/>
</dbReference>
<evidence type="ECO:0000259" key="11">
    <source>
        <dbReference type="PROSITE" id="PS52040"/>
    </source>
</evidence>